<dbReference type="OrthoDB" id="278338at2759"/>
<proteinExistence type="inferred from homology"/>
<feature type="domain" description="Calcium uniporter protein C-terminal" evidence="16">
    <location>
        <begin position="95"/>
        <end position="297"/>
    </location>
</feature>
<gene>
    <name evidence="18" type="primary">LOC116296759</name>
</gene>
<evidence type="ECO:0000256" key="1">
    <source>
        <dbReference type="ARBA" id="ARBA00004448"/>
    </source>
</evidence>
<protein>
    <recommendedName>
        <fullName evidence="15">Calcium uniporter protein</fullName>
    </recommendedName>
</protein>
<name>A0A6P8I6M9_ACTTE</name>
<dbReference type="InterPro" id="IPR039055">
    <property type="entry name" value="MCU_fam"/>
</dbReference>
<keyword evidence="7 15" id="KW-0999">Mitochondrion inner membrane</keyword>
<dbReference type="GeneID" id="116296759"/>
<evidence type="ECO:0000313" key="17">
    <source>
        <dbReference type="Proteomes" id="UP000515163"/>
    </source>
</evidence>
<keyword evidence="10 15" id="KW-0406">Ion transport</keyword>
<evidence type="ECO:0000259" key="16">
    <source>
        <dbReference type="Pfam" id="PF04678"/>
    </source>
</evidence>
<evidence type="ECO:0000256" key="7">
    <source>
        <dbReference type="ARBA" id="ARBA00022792"/>
    </source>
</evidence>
<evidence type="ECO:0000313" key="18">
    <source>
        <dbReference type="RefSeq" id="XP_031560692.1"/>
    </source>
</evidence>
<keyword evidence="3 15" id="KW-0813">Transport</keyword>
<evidence type="ECO:0000256" key="15">
    <source>
        <dbReference type="RuleBase" id="RU367035"/>
    </source>
</evidence>
<accession>A0A6P8I6M9</accession>
<dbReference type="PANTHER" id="PTHR13462:SF10">
    <property type="entry name" value="CALCIUM UNIPORTER PROTEIN, MITOCHONDRIAL"/>
    <property type="match status" value="1"/>
</dbReference>
<evidence type="ECO:0000256" key="5">
    <source>
        <dbReference type="ARBA" id="ARBA00022673"/>
    </source>
</evidence>
<sequence>MASRQAFPGWTPFARLFSFRLVHRSSGPVRKFIHTDAVLLQQDDAGNGVENISVGDRNGFPVLTVPLPSRRELCEFTLRPLSETVKDLMDDIKDEDGGIDRVAVYNEDGVRISGSTRLDVLLRSNFKLVVNETAYSIQVPDDGKLTVEESRALAKTKTMIHQLYSSLNIEEHQLEKERKLLAKLDDIKLELEPMEKLKTDLNRKSAQRANMLVWGGLGYMALQFGFLARLTWWEYSWDIMEPVTYFVGYGTAIVCYAYFVLTRQEFLYPDARDRQQLLSFHKFSKKNQFDVEKYNHLKDCISKIEEDLQELRSPYKLHLPPRVTEKIKDH</sequence>
<dbReference type="GO" id="GO:0036444">
    <property type="term" value="P:calcium import into the mitochondrion"/>
    <property type="evidence" value="ECO:0007669"/>
    <property type="project" value="TreeGrafter"/>
</dbReference>
<dbReference type="GO" id="GO:0015292">
    <property type="term" value="F:uniporter activity"/>
    <property type="evidence" value="ECO:0007669"/>
    <property type="project" value="UniProtKB-UniRule"/>
</dbReference>
<evidence type="ECO:0000256" key="14">
    <source>
        <dbReference type="ARBA" id="ARBA00036634"/>
    </source>
</evidence>
<comment type="domain">
    <text evidence="15">The selectivity filter, in which calcium ions are arranged in single file, is composed of two acidic rings separated by one helical turn along the central axis of the channel pore.</text>
</comment>
<dbReference type="Pfam" id="PF04678">
    <property type="entry name" value="MCU"/>
    <property type="match status" value="1"/>
</dbReference>
<evidence type="ECO:0000256" key="6">
    <source>
        <dbReference type="ARBA" id="ARBA00022692"/>
    </source>
</evidence>
<keyword evidence="5 15" id="KW-0107">Calcium channel</keyword>
<evidence type="ECO:0000256" key="4">
    <source>
        <dbReference type="ARBA" id="ARBA00022568"/>
    </source>
</evidence>
<dbReference type="PANTHER" id="PTHR13462">
    <property type="entry name" value="CALCIUM UNIPORTER PROTEIN, MITOCHONDRIAL"/>
    <property type="match status" value="1"/>
</dbReference>
<evidence type="ECO:0000256" key="12">
    <source>
        <dbReference type="ARBA" id="ARBA00023136"/>
    </source>
</evidence>
<dbReference type="GO" id="GO:0005262">
    <property type="term" value="F:calcium channel activity"/>
    <property type="evidence" value="ECO:0007669"/>
    <property type="project" value="UniProtKB-UniRule"/>
</dbReference>
<evidence type="ECO:0000256" key="3">
    <source>
        <dbReference type="ARBA" id="ARBA00022448"/>
    </source>
</evidence>
<dbReference type="FunCoup" id="A0A6P8I6M9">
    <property type="interactions" value="1209"/>
</dbReference>
<keyword evidence="8 15" id="KW-0106">Calcium</keyword>
<dbReference type="RefSeq" id="XP_031560692.1">
    <property type="nucleotide sequence ID" value="XM_031704832.1"/>
</dbReference>
<dbReference type="InParanoid" id="A0A6P8I6M9"/>
<comment type="catalytic activity">
    <reaction evidence="14">
        <text>Ca(2+)(in) = Ca(2+)(out)</text>
        <dbReference type="Rhea" id="RHEA:29671"/>
        <dbReference type="ChEBI" id="CHEBI:29108"/>
    </reaction>
</comment>
<dbReference type="InterPro" id="IPR006769">
    <property type="entry name" value="MCU_C"/>
</dbReference>
<reference evidence="18" key="1">
    <citation type="submission" date="2025-08" db="UniProtKB">
        <authorList>
            <consortium name="RefSeq"/>
        </authorList>
    </citation>
    <scope>IDENTIFICATION</scope>
    <source>
        <tissue evidence="18">Tentacle</tissue>
    </source>
</reference>
<comment type="similarity">
    <text evidence="2 15">Belongs to the MCU (TC 1.A.77) family.</text>
</comment>
<comment type="function">
    <text evidence="15">Mitochondrial inner membrane calcium uniporter that mediates calcium uptake into mitochondria. Mitochondrial calcium homeostasis plays key roles in cellular physiology and regulates cell bioenergetics, cytoplasmic calcium signals and activation of cell death pathways.</text>
</comment>
<evidence type="ECO:0000256" key="8">
    <source>
        <dbReference type="ARBA" id="ARBA00022837"/>
    </source>
</evidence>
<keyword evidence="11 15" id="KW-0496">Mitochondrion</keyword>
<evidence type="ECO:0000256" key="10">
    <source>
        <dbReference type="ARBA" id="ARBA00023065"/>
    </source>
</evidence>
<dbReference type="AlphaFoldDB" id="A0A6P8I6M9"/>
<organism evidence="17 18">
    <name type="scientific">Actinia tenebrosa</name>
    <name type="common">Australian red waratah sea anemone</name>
    <dbReference type="NCBI Taxonomy" id="6105"/>
    <lineage>
        <taxon>Eukaryota</taxon>
        <taxon>Metazoa</taxon>
        <taxon>Cnidaria</taxon>
        <taxon>Anthozoa</taxon>
        <taxon>Hexacorallia</taxon>
        <taxon>Actiniaria</taxon>
        <taxon>Actiniidae</taxon>
        <taxon>Actinia</taxon>
    </lineage>
</organism>
<keyword evidence="6 15" id="KW-0812">Transmembrane</keyword>
<keyword evidence="9 15" id="KW-1133">Transmembrane helix</keyword>
<feature type="transmembrane region" description="Helical" evidence="15">
    <location>
        <begin position="243"/>
        <end position="261"/>
    </location>
</feature>
<keyword evidence="12 15" id="KW-0472">Membrane</keyword>
<comment type="subcellular location">
    <subcellularLocation>
        <location evidence="1 15">Mitochondrion inner membrane</location>
        <topology evidence="1 15">Multi-pass membrane protein</topology>
    </subcellularLocation>
</comment>
<dbReference type="GO" id="GO:1990246">
    <property type="term" value="C:uniplex complex"/>
    <property type="evidence" value="ECO:0007669"/>
    <property type="project" value="TreeGrafter"/>
</dbReference>
<evidence type="ECO:0000256" key="2">
    <source>
        <dbReference type="ARBA" id="ARBA00005653"/>
    </source>
</evidence>
<keyword evidence="4 15" id="KW-0109">Calcium transport</keyword>
<evidence type="ECO:0000256" key="11">
    <source>
        <dbReference type="ARBA" id="ARBA00023128"/>
    </source>
</evidence>
<keyword evidence="13 15" id="KW-0407">Ion channel</keyword>
<dbReference type="Proteomes" id="UP000515163">
    <property type="component" value="Unplaced"/>
</dbReference>
<dbReference type="GO" id="GO:0051560">
    <property type="term" value="P:mitochondrial calcium ion homeostasis"/>
    <property type="evidence" value="ECO:0007669"/>
    <property type="project" value="UniProtKB-UniRule"/>
</dbReference>
<evidence type="ECO:0000256" key="13">
    <source>
        <dbReference type="ARBA" id="ARBA00023303"/>
    </source>
</evidence>
<dbReference type="KEGG" id="aten:116296759"/>
<keyword evidence="17" id="KW-1185">Reference proteome</keyword>
<evidence type="ECO:0000256" key="9">
    <source>
        <dbReference type="ARBA" id="ARBA00022989"/>
    </source>
</evidence>
<feature type="transmembrane region" description="Helical" evidence="15">
    <location>
        <begin position="211"/>
        <end position="231"/>
    </location>
</feature>